<dbReference type="Proteomes" id="UP000321599">
    <property type="component" value="Unassembled WGS sequence"/>
</dbReference>
<evidence type="ECO:0008006" key="3">
    <source>
        <dbReference type="Google" id="ProtNLM"/>
    </source>
</evidence>
<dbReference type="SUPFAM" id="SSF53756">
    <property type="entry name" value="UDP-Glycosyltransferase/glycogen phosphorylase"/>
    <property type="match status" value="1"/>
</dbReference>
<evidence type="ECO:0000313" key="1">
    <source>
        <dbReference type="EMBL" id="TWO28309.1"/>
    </source>
</evidence>
<keyword evidence="2" id="KW-1185">Reference proteome</keyword>
<accession>A0ABY3G8M8</accession>
<dbReference type="EMBL" id="VOAV01000026">
    <property type="protein sequence ID" value="TWO28309.1"/>
    <property type="molecule type" value="Genomic_DNA"/>
</dbReference>
<dbReference type="Gene3D" id="3.40.50.2000">
    <property type="entry name" value="Glycogen Phosphorylase B"/>
    <property type="match status" value="1"/>
</dbReference>
<proteinExistence type="predicted"/>
<gene>
    <name evidence="1" type="ORF">XK09_05605</name>
</gene>
<reference evidence="1 2" key="1">
    <citation type="submission" date="2019-07" db="EMBL/GenBank/DDBJ databases">
        <title>Rapid identification of Enteric Bacteria from Whole Genome Sequences (WGS) using Average Nucleotide Identity (ANI).</title>
        <authorList>
            <person name="Lane C."/>
        </authorList>
    </citation>
    <scope>NUCLEOTIDE SEQUENCE [LARGE SCALE GENOMIC DNA]</scope>
    <source>
        <strain evidence="1 2">2013D-9588</strain>
    </source>
</reference>
<evidence type="ECO:0000313" key="2">
    <source>
        <dbReference type="Proteomes" id="UP000321599"/>
    </source>
</evidence>
<organism evidence="1 2">
    <name type="scientific">Campylobacter lanienae</name>
    <dbReference type="NCBI Taxonomy" id="75658"/>
    <lineage>
        <taxon>Bacteria</taxon>
        <taxon>Pseudomonadati</taxon>
        <taxon>Campylobacterota</taxon>
        <taxon>Epsilonproteobacteria</taxon>
        <taxon>Campylobacterales</taxon>
        <taxon>Campylobacteraceae</taxon>
        <taxon>Campylobacter</taxon>
    </lineage>
</organism>
<comment type="caution">
    <text evidence="1">The sequence shown here is derived from an EMBL/GenBank/DDBJ whole genome shotgun (WGS) entry which is preliminary data.</text>
</comment>
<sequence>MAYLKNTTDIKIIYFNHASHYPVLGMSFADVILEGMPTTQKITHEKRHFTNTKIIGLQSLPKDETIYYSNDELQNLRHNLGIKAGELVTMSGGAAYKFFDDEKNSDYFEMIKNLLAKEPRLKHVIISEFDSKQNSIIQRIFSNSSELKNRIVFIPYQTNFDKYFQMADVFIDSFPVSSALTQVDLMRNKVASVVKINKAIPEFSFDEYQMPDYPYMFEKVEDMENSILELLYDETKRKEIISKNYEFWLKTYEISVYKNKILRIINGDNNE</sequence>
<protein>
    <recommendedName>
        <fullName evidence="3">Glycosyltransferase</fullName>
    </recommendedName>
</protein>
<name>A0ABY3G8M8_9BACT</name>